<dbReference type="GO" id="GO:0008270">
    <property type="term" value="F:zinc ion binding"/>
    <property type="evidence" value="ECO:0007669"/>
    <property type="project" value="UniProtKB-KW"/>
</dbReference>
<dbReference type="InterPro" id="IPR042720">
    <property type="entry name" value="PCLO_FYVE1"/>
</dbReference>
<dbReference type="SMART" id="SM00228">
    <property type="entry name" value="PDZ"/>
    <property type="match status" value="1"/>
</dbReference>
<feature type="compositionally biased region" description="Pro residues" evidence="13">
    <location>
        <begin position="2379"/>
        <end position="2395"/>
    </location>
</feature>
<feature type="region of interest" description="Disordered" evidence="13">
    <location>
        <begin position="3526"/>
        <end position="3610"/>
    </location>
</feature>
<dbReference type="InterPro" id="IPR036034">
    <property type="entry name" value="PDZ_sf"/>
</dbReference>
<feature type="compositionally biased region" description="Acidic residues" evidence="13">
    <location>
        <begin position="1481"/>
        <end position="1493"/>
    </location>
</feature>
<feature type="compositionally biased region" description="Polar residues" evidence="13">
    <location>
        <begin position="3772"/>
        <end position="3784"/>
    </location>
</feature>
<feature type="region of interest" description="Disordered" evidence="13">
    <location>
        <begin position="4477"/>
        <end position="4521"/>
    </location>
</feature>
<dbReference type="Pfam" id="PF05715">
    <property type="entry name" value="zf-piccolo"/>
    <property type="match status" value="2"/>
</dbReference>
<evidence type="ECO:0000256" key="11">
    <source>
        <dbReference type="ARBA" id="ARBA00083569"/>
    </source>
</evidence>
<feature type="compositionally biased region" description="Polar residues" evidence="13">
    <location>
        <begin position="1279"/>
        <end position="1293"/>
    </location>
</feature>
<feature type="region of interest" description="Disordered" evidence="13">
    <location>
        <begin position="2734"/>
        <end position="2764"/>
    </location>
</feature>
<feature type="compositionally biased region" description="Polar residues" evidence="13">
    <location>
        <begin position="869"/>
        <end position="881"/>
    </location>
</feature>
<feature type="compositionally biased region" description="Basic and acidic residues" evidence="13">
    <location>
        <begin position="1347"/>
        <end position="1369"/>
    </location>
</feature>
<protein>
    <recommendedName>
        <fullName evidence="10">Protein piccolo</fullName>
    </recommendedName>
    <alternativeName>
        <fullName evidence="11">Aczonin</fullName>
    </alternativeName>
</protein>
<dbReference type="GO" id="GO:0098982">
    <property type="term" value="C:GABA-ergic synapse"/>
    <property type="evidence" value="ECO:0007669"/>
    <property type="project" value="TreeGrafter"/>
</dbReference>
<dbReference type="GO" id="GO:0048788">
    <property type="term" value="C:cytoskeleton of presynaptic active zone"/>
    <property type="evidence" value="ECO:0007669"/>
    <property type="project" value="TreeGrafter"/>
</dbReference>
<feature type="region of interest" description="Disordered" evidence="13">
    <location>
        <begin position="4122"/>
        <end position="4145"/>
    </location>
</feature>
<feature type="compositionally biased region" description="Polar residues" evidence="13">
    <location>
        <begin position="2754"/>
        <end position="2764"/>
    </location>
</feature>
<dbReference type="InterPro" id="IPR052098">
    <property type="entry name" value="Presynaptic_Scaffold_Bsn/Pclo"/>
</dbReference>
<comment type="subcellular location">
    <subcellularLocation>
        <location evidence="9">Presynaptic active zone</location>
    </subcellularLocation>
</comment>
<keyword evidence="6" id="KW-0770">Synapse</keyword>
<feature type="compositionally biased region" description="Basic and acidic residues" evidence="13">
    <location>
        <begin position="1064"/>
        <end position="1166"/>
    </location>
</feature>
<feature type="compositionally biased region" description="Basic and acidic residues" evidence="13">
    <location>
        <begin position="3306"/>
        <end position="3315"/>
    </location>
</feature>
<feature type="compositionally biased region" description="Polar residues" evidence="13">
    <location>
        <begin position="340"/>
        <end position="349"/>
    </location>
</feature>
<feature type="compositionally biased region" description="Acidic residues" evidence="13">
    <location>
        <begin position="1548"/>
        <end position="1557"/>
    </location>
</feature>
<keyword evidence="5" id="KW-0106">Calcium</keyword>
<dbReference type="Gene3D" id="3.30.40.10">
    <property type="entry name" value="Zinc/RING finger domain, C3HC4 (zinc finger)"/>
    <property type="match status" value="2"/>
</dbReference>
<feature type="region of interest" description="Disordered" evidence="13">
    <location>
        <begin position="4662"/>
        <end position="4739"/>
    </location>
</feature>
<feature type="compositionally biased region" description="Basic and acidic residues" evidence="13">
    <location>
        <begin position="918"/>
        <end position="938"/>
    </location>
</feature>
<dbReference type="Proteomes" id="UP000322234">
    <property type="component" value="Unassembled WGS sequence"/>
</dbReference>
<dbReference type="Gene3D" id="2.30.42.10">
    <property type="match status" value="1"/>
</dbReference>
<comment type="caution">
    <text evidence="16">The sequence shown here is derived from an EMBL/GenBank/DDBJ whole genome shotgun (WGS) entry which is preliminary data.</text>
</comment>
<feature type="region of interest" description="Disordered" evidence="13">
    <location>
        <begin position="3708"/>
        <end position="3784"/>
    </location>
</feature>
<feature type="region of interest" description="Disordered" evidence="13">
    <location>
        <begin position="1049"/>
        <end position="1329"/>
    </location>
</feature>
<feature type="compositionally biased region" description="Basic and acidic residues" evidence="13">
    <location>
        <begin position="673"/>
        <end position="682"/>
    </location>
</feature>
<feature type="compositionally biased region" description="Polar residues" evidence="13">
    <location>
        <begin position="3733"/>
        <end position="3753"/>
    </location>
</feature>
<sequence>MEADLSQLSEEERRQIAAVMSRAQGLPKGSVTPAAAEPPSMHRHAQHDLDSSQPPKQPGKPPDPGRPIQPGLSKSRTTDTLRSEQKLPGRSPSTISLKESKSRTDFKDEHKSSVMPGFLSEVNPLSAVSSVVNKFNPFDLISDPDASQEEASKKQKIAQKEQGKPEGVTKPPSQQQSPKTVPKQPGPVRAPLQQEGSPKSGSSQPPEKSKSQPPETGKPAQGFPQAPQTDQAKLPLQRDVSRPQTKQTDPGRGESAKPSLQSPSKPPIQQGSPGKSPAQQPGPEKRTIPQPGPAKPLAQQLGTAKPLAQAPGAAKSLVHQPGPQSPAQPPGPAKAPAQQVGTTKPQAQLSGLGKTPPQQPGPTKPPPQQPGPVKPPPQQPGPAKPPPQQLGPAKPSPQQPGPAKPPPQQPGPAKPPPQQPGPAKPPPQQPGPAKPPPQQPGPAKPPPQQPGPAKPPPQLPGPTKPPPQQPGPAKPSAQQSTKPVSQTGAGKPLQPPTFPSAAQTPVHGLPKTICPLCNTTELLLHVPEKANFNTCTECQTTVCSLCGFNPNPHLTEMKEWLCLNCQMQRALGGNLAPIPSSPQPKPKTTPVPASAVSKPPTPSQQVSPKKDTIPKQDVSKVAESKKPPPLVKQPTLHSPHPVTSQQPPEAESSSKPVPPKEPSVSSEPAKVSTADDKPEQPKAGKPATDIVSSSSTATRPDIPGPKIPSKDQEKTTPPLKPDSTKPSQSFPPTGEKVTPVDSKVIPRPASDTKIISHPGPTPESKDQKQVDPVQKKDEPKKAQTKMSPKPDTKPMPKGALTPQGPRPPTGQTAPLSPQPPKPQEQSRRFSLNLGSITDAPKSQPTTPQETVTGKLFGFGASIFSQASNLISTAGQPGSHSQGGPAAPTKQVPPPSQPPTSQGPPKSTAPPAPAKALPVKKETKAPVIEKLEPKAEQDSKPSTAERQNVVLPPKLEETPKPESACPLCKTELNISSKDPANFNTCTECKKQVCNLCGFNPTPHLTEIQEWLCLNCQTQRAISGQLGDMGKMPPTQAGPKALPLPVPAEQPFQETATPAPVKVKKKEQEEKPEAEKTISEKVKETPSGEKIPPKETIDQIREESKGEKDKTSAPQEKKSPPEDKKPPSEDKKPPSEDKKPLPEEKKPPLEEKKPTLKDKKPALEDKKLAPGTKASILEEEQKRDLLKTQVQIAEVKPEGGVPPEAVEGKKRPVMEVEDLPASAPRRLPKEDDGMTQKIKVQPQASGMAKPDQTESGKEKTEKEDDKSDTSSSQQPKSPQGLSDTGYSSDGISSSLGEIPSLIPSDEKDLLKGLKKDSFSQESSPSSPSDLAKLESTVLSILEAQASTLVEEKSEKKTQPHEVSPEQPKDQQKTQSLVEKLESTVSEEELKESQEEGDTFKKESQQDIPSRKDQEKPEFVDELATRRQPYDSIEDSSESENSPVPQRKGRTSVGSSSSDEYKQEDSQGSGEEEDFIRKQIIEMSADEDVSDSEDDEFIRNQLKEISSSIESQKKEETRGKGKGTGGKHRRLTRKSSASFDDDAGRRHSWHDEDDETFDESPELKYRETKSQESEELVVAGGGGLRRFKTIELNSTIADKYSAESSQKKTALYFDDEPELEMESLTDSPEDRSRGEGSSSLHASSFTPGTSPTSVSSLDEDSDSSPSHKKGESKQQRKARHRSHGPLLPTIEDSSEEEELREEEELLKEQEKQRELEQQQRKSSSKKSKKDKDELRAQRRRERPKTPPSNLSPIEDASPTEELRQAAEMEELHRSSCSEYSPSIESDPEGFEISPEKIIEVQKVYKLPTAVSLYSPTDEQSIMQKEGGQKALKSAEEMYEEMMHKSQKYKAFPAANERDEMFEKEPLYGGMLIEDYIYESLVEDTYNGSVDSSLLTGQEEENGFLQQREREQNMRLPEQIYEDPMQKITALQKEFYELENLHAVLPQEDIVSSSFIIPESHEIVDLGSMVTSTSEEKKLLDADAAYEELMKRQQMQLTPGSSPTQPLIRDDMTESTVDFDRVPDASLTSSVLSGASLTDSTSSTTLSIPDVKITQHFSAEEIEDEYVTDYTREIQEIIAHESLILTYSEPSESATSVPPSDTPSLTSSVSSVCTTDSSSPITTLDSMTTVYTEPVDIVAKFEDAEEISSSTYFPGSIIDYPEDINIPLDQTTIQDGRTSKDHIVISLSDIEPSLIESVGTKLGGLIADTVSTDLSISEKDAAKKARKETGDGLILEVLEAYRDSRKESEAELTEISLPDTVFDQTPSSVKTLPMKEQVSTTCFLPEEVLGQAKPASQLPSGTPPIFSLPTKTRPFLRTVTAPVTATTAATSLVDSVTTVETTSAPRSDGLPMTKVYTAAPPPVPPKPSLIPSGLVFTHRPEPSKPPLAPKPTVPQPPVTTPKLTDTYPKPTGLPLTTSMTLNLVTSADYKLPSPTSPLSPHSNKSSPRFSKSLMETYVVITLPSEPGTPTDSSPSQAITSWPLGSPPKDLISIEPVFSVVPPMTAAEISTSSQQSLYISRALETFAAIPVTTLSSFQATSASVTQFHPTEVSKAEVPTARSTVPSVGLSSVSISFPPEPLALDHLHLEKQQHKEDVQLQLVGDAIDLRTVPKVDVKATEKCMDLSASAVDVKRQTTTSEMYGRQISAVQPSIINLSATSSGVTPISLVTETVTVVTCTATASYTTGTESLVGLELATAAPLQLTTSKHVEPLYRVPSGQTFPTIREEAPINLSLSTSAHPVTSAPTKPVTTPPVGVTNGWTDSSTSQSITDGEVVDLSTSKTHRTVVTMDEASSNVVTKIIEDDEKPVDLTAGRRAVCCDVVYKLPFGRSCTAQQPATTLPEDRFGYRDDHYQYDRSGPYGYRGIGGMKPSMSDTNLAEAGHFFYKSKNAFDYSGGTDAAVDLTSGRITTGEVMDYSSKTTGPYPETRQVISGVGISTPQYSTARMTPPPGPQYGVGSVLRSSNGVVYSSVATPIPSTFAITTQPGSIFSTTMRDLSGVHTNDAVTSLSALHQSQPMPRSYFLTTGASETDIEVTGIDISASLQTITMETVTAETIDSVPTLTTASEVFSEVVGEESALLIIPEEDKQQQQLDLERELLELEKIKQQRFAEELEWERQEIQRFREQEKIMVQKKLEELQSMKQHLLYQQEEERQAQFMMRQETLAQQQLQLEQIQQLQQQLHQQLEEQKIRQVYQYNYDPSGTASPQTTADQAILEGQYVAPEGGQFWATEDATTTASAVVAIEIPQSQGWYTVQSDGVTQYIAPPGILSTVSEIPLTDVIVKEEKQPKKRSSGAKVRGQYDEMGENLADDPRCFKKIVDSGVQTDDEDSADRSYVSRRRRTKKSVDTSVQTDDEDQDEWDMPTRSRRKARAGKYGDSPAEADKAKPPSKVSSIAVQTVAEISVQTEPVGTIRTPSIRARVDAKVEIIKHISAPEKTYKGGSLGCQTEADSDTQSPQYLSATSPPKDKKRPTPLEIGYSSHLRADSTLQLAPSPPKSPKVLYSPISPLSPGKALESAFVPYEKPLPDDISPQKVLHPDMAKVPPASPKTAKMMQRSMSDPKPLSPTADESSRAPFQYTEGYTAKGSQTATTSGTQKKVKRTLPNPPPEETSTGIQSAFSTMGTVSRRRICRTNTMARAKILQDIDRELDLVERESAKLRKKQAELDEEEKEIDAKLRYLEMGINRRKEALLKEREKRERAYLQGVAEDRDYMSDSEVSSTRPTRIESQHAIERPRTAPQTEFNQFIPPQTQTESQLVPPTSPYTQYQYPSPALPTQAPTPYTQQSHFQQQTLYHQEVSPYQTQPTFQAVATMSFTPQAQPTPTPQPSYQLPSQMMVIQPKPRQTALYLEPKITSNYEVIRNQPLMIAPVSTDSTYAVSHLGSKYNSLDLRIGLEERSSMASSPISSISADSFYADIDHHTSRNYVLIDDIGEITKGTAALSTAFSLHEKDLSKTDRLLRTTETRRSQEVTDFLAPLQTSSRLHSYVKAEEDPMEDPYELKLLKQQIKQEFRRGAESLDHLAGLSHYYHADTSYRHFPKSEKYSISRLTLEKQAAKQLPAAILYQKQSKHKKSLIDPKMSKFSPIQENDITFGLRKNITDQQKFMGSSLGTGLGTLGNTIRSALQDEADKPYSSGSRSRPSSRPSSVYGLDLSIKRDSSSSSLRLKAQEAEALDVSFSHASPSGRTKPTSLPISQSRGRIPIVAQNSEEESPLSPVGQPMGMARAAAGPLPPISADTRDQFGSSHSLPEVQQHMREESRTRGYDRDIAFIMDDFQHAMSDSEGKLGLKLPCYSQNSNSYFSACLIFLLQECILFFLIIQMDGKTVHYIFPHARIKITRDSKDHTVSGNGLGIRIVGGKEIPGHSGEIGAYIAKILPGGSAEQTGKLVEGMQVLEWNGIPLTSKTYEEVQSIISQQNGEAEICVRLDLNMLSDSENPQHLELHEPPKSVDKAKSPGVDPKQLAAELQKVSLQQSPLVLSSVVEKGSHVHSGPTSAGSSSVPSPGQPGSPSVSKKKHSSSKPTDAAKVVSHPITGEIQLQINYDLGNLIIHILQARNLVPRDNNGYSDPFVKVYLLPGRGQVMVVQNASAEYKRRTKYVQKSLNPEWNQTVIYKSISMEQLKKKTLEVTVWDYDRFSSNDFLGEVLIDLSSTSHLDNTPRWYPLKEQTESIDHGKSHSSQSSQQSPKPSVIKSRSHGIFPDPSKDMQVPTIEKSHSSPGSSKSSSEGHLRSHGPSRSQSKTSVTQTHLEDAGAAIAAAEAAVQQLRLQPTKPTNHRPAESSVSTGSSGSSFGSGYSVDSEGSSSTAGETNLFPIPRIGKMGQNGQEPIKQTGVGIGLADTEVKTQVMGEIKIALKKEMKTDGEQLIVEILQCRNITYKFKSPDHLPDLYVKLYVMNISTQKKVIKKKTRVCRHDREPSFNETFRFSLSPAGHSLQVTVFKRDFLQFNMMKLEETCQKRKHLKKFIITAYPRIYLYMVMIKILNAQGRKEERNLIHTHLFDDEEKQTIMGIVPSNNITSGDVYILFCYLAHLNWYEGEDGITSSAVCEAYSLLLTAVKKASK</sequence>
<dbReference type="InterPro" id="IPR008899">
    <property type="entry name" value="Znf_piccolo"/>
</dbReference>
<feature type="compositionally biased region" description="Low complexity" evidence="13">
    <location>
        <begin position="2091"/>
        <end position="2114"/>
    </location>
</feature>
<keyword evidence="8" id="KW-0111">Calcium/phospholipid-binding</keyword>
<dbReference type="GO" id="GO:0030424">
    <property type="term" value="C:axon"/>
    <property type="evidence" value="ECO:0007669"/>
    <property type="project" value="TreeGrafter"/>
</dbReference>
<feature type="compositionally biased region" description="Basic and acidic residues" evidence="13">
    <location>
        <begin position="1703"/>
        <end position="1716"/>
    </location>
</feature>
<feature type="compositionally biased region" description="Polar residues" evidence="13">
    <location>
        <begin position="828"/>
        <end position="851"/>
    </location>
</feature>
<gene>
    <name evidence="16" type="ORF">E5288_WYG004122</name>
</gene>
<organism evidence="16 17">
    <name type="scientific">Bos mutus</name>
    <name type="common">wild yak</name>
    <dbReference type="NCBI Taxonomy" id="72004"/>
    <lineage>
        <taxon>Eukaryota</taxon>
        <taxon>Metazoa</taxon>
        <taxon>Chordata</taxon>
        <taxon>Craniata</taxon>
        <taxon>Vertebrata</taxon>
        <taxon>Euteleostomi</taxon>
        <taxon>Mammalia</taxon>
        <taxon>Eutheria</taxon>
        <taxon>Laurasiatheria</taxon>
        <taxon>Artiodactyla</taxon>
        <taxon>Ruminantia</taxon>
        <taxon>Pecora</taxon>
        <taxon>Bovidae</taxon>
        <taxon>Bovinae</taxon>
        <taxon>Bos</taxon>
    </lineage>
</organism>
<evidence type="ECO:0000256" key="7">
    <source>
        <dbReference type="ARBA" id="ARBA00023273"/>
    </source>
</evidence>
<feature type="compositionally biased region" description="Basic and acidic residues" evidence="13">
    <location>
        <begin position="763"/>
        <end position="781"/>
    </location>
</feature>
<keyword evidence="3" id="KW-0863">Zinc-finger</keyword>
<feature type="compositionally biased region" description="Basic and acidic residues" evidence="13">
    <location>
        <begin position="1558"/>
        <end position="1569"/>
    </location>
</feature>
<dbReference type="CDD" id="cd04031">
    <property type="entry name" value="C2A_RIM1alpha"/>
    <property type="match status" value="1"/>
</dbReference>
<evidence type="ECO:0000259" key="15">
    <source>
        <dbReference type="PROSITE" id="PS50106"/>
    </source>
</evidence>
<dbReference type="CDD" id="cd15776">
    <property type="entry name" value="FYVE2_PCLO"/>
    <property type="match status" value="1"/>
</dbReference>
<feature type="region of interest" description="Disordered" evidence="13">
    <location>
        <begin position="3433"/>
        <end position="3470"/>
    </location>
</feature>
<dbReference type="FunFam" id="2.30.42.10:FF:000126">
    <property type="entry name" value="Piccolo presynaptic cytomatrix protein"/>
    <property type="match status" value="1"/>
</dbReference>
<dbReference type="Pfam" id="PF00168">
    <property type="entry name" value="C2"/>
    <property type="match status" value="2"/>
</dbReference>
<feature type="compositionally biased region" description="Polar residues" evidence="13">
    <location>
        <begin position="3448"/>
        <end position="3459"/>
    </location>
</feature>
<evidence type="ECO:0000256" key="3">
    <source>
        <dbReference type="ARBA" id="ARBA00022771"/>
    </source>
</evidence>
<feature type="region of interest" description="Disordered" evidence="13">
    <location>
        <begin position="1"/>
        <end position="117"/>
    </location>
</feature>
<evidence type="ECO:0000256" key="1">
    <source>
        <dbReference type="ARBA" id="ARBA00022723"/>
    </source>
</evidence>
<keyword evidence="1" id="KW-0479">Metal-binding</keyword>
<feature type="compositionally biased region" description="Basic and acidic residues" evidence="13">
    <location>
        <begin position="150"/>
        <end position="164"/>
    </location>
</feature>
<dbReference type="GO" id="GO:0098978">
    <property type="term" value="C:glutamatergic synapse"/>
    <property type="evidence" value="ECO:0007669"/>
    <property type="project" value="TreeGrafter"/>
</dbReference>
<feature type="domain" description="C2" evidence="14">
    <location>
        <begin position="4839"/>
        <end position="4969"/>
    </location>
</feature>
<feature type="compositionally biased region" description="Polar residues" evidence="13">
    <location>
        <begin position="258"/>
        <end position="279"/>
    </location>
</feature>
<evidence type="ECO:0000259" key="14">
    <source>
        <dbReference type="PROSITE" id="PS50004"/>
    </source>
</evidence>
<accession>A0A6B0RAQ4</accession>
<dbReference type="SUPFAM" id="SSF57903">
    <property type="entry name" value="FYVE/PHD zinc finger"/>
    <property type="match status" value="2"/>
</dbReference>
<feature type="compositionally biased region" description="Low complexity" evidence="13">
    <location>
        <begin position="4484"/>
        <end position="4505"/>
    </location>
</feature>
<feature type="coiled-coil region" evidence="12">
    <location>
        <begin position="3156"/>
        <end position="3187"/>
    </location>
</feature>
<evidence type="ECO:0000313" key="16">
    <source>
        <dbReference type="EMBL" id="MXQ84974.1"/>
    </source>
</evidence>
<feature type="region of interest" description="Disordered" evidence="13">
    <location>
        <begin position="4762"/>
        <end position="4820"/>
    </location>
</feature>
<dbReference type="CDD" id="cd06714">
    <property type="entry name" value="PDZ_RIM-like"/>
    <property type="match status" value="1"/>
</dbReference>
<feature type="domain" description="PDZ" evidence="15">
    <location>
        <begin position="4328"/>
        <end position="4422"/>
    </location>
</feature>
<feature type="region of interest" description="Disordered" evidence="13">
    <location>
        <begin position="1025"/>
        <end position="1044"/>
    </location>
</feature>
<feature type="region of interest" description="Disordered" evidence="13">
    <location>
        <begin position="576"/>
        <end position="853"/>
    </location>
</feature>
<evidence type="ECO:0000256" key="2">
    <source>
        <dbReference type="ARBA" id="ARBA00022737"/>
    </source>
</evidence>
<feature type="region of interest" description="Disordered" evidence="13">
    <location>
        <begin position="2086"/>
        <end position="2114"/>
    </location>
</feature>
<feature type="compositionally biased region" description="Low complexity" evidence="13">
    <location>
        <begin position="4670"/>
        <end position="4685"/>
    </location>
</feature>
<dbReference type="GO" id="GO:0098882">
    <property type="term" value="F:structural constituent of presynaptic active zone"/>
    <property type="evidence" value="ECO:0007669"/>
    <property type="project" value="TreeGrafter"/>
</dbReference>
<keyword evidence="17" id="KW-1185">Reference proteome</keyword>
<dbReference type="EMBL" id="VBQZ03000024">
    <property type="protein sequence ID" value="MXQ84974.1"/>
    <property type="molecule type" value="Genomic_DNA"/>
</dbReference>
<feature type="compositionally biased region" description="Polar residues" evidence="13">
    <location>
        <begin position="3580"/>
        <end position="3591"/>
    </location>
</feature>
<dbReference type="FunFam" id="2.60.40.150:FF:000149">
    <property type="entry name" value="Piccolo presynaptic cytomatrix protein"/>
    <property type="match status" value="1"/>
</dbReference>
<dbReference type="InterPro" id="IPR013083">
    <property type="entry name" value="Znf_RING/FYVE/PHD"/>
</dbReference>
<keyword evidence="2" id="KW-0677">Repeat</keyword>
<dbReference type="InterPro" id="IPR000008">
    <property type="entry name" value="C2_dom"/>
</dbReference>
<feature type="compositionally biased region" description="Basic and acidic residues" evidence="13">
    <location>
        <begin position="3719"/>
        <end position="3731"/>
    </location>
</feature>
<dbReference type="PANTHER" id="PTHR14113">
    <property type="entry name" value="PICCOLO/BASSOON"/>
    <property type="match status" value="1"/>
</dbReference>
<feature type="compositionally biased region" description="Basic and acidic residues" evidence="13">
    <location>
        <begin position="1757"/>
        <end position="1772"/>
    </location>
</feature>
<feature type="compositionally biased region" description="Low complexity" evidence="13">
    <location>
        <begin position="2736"/>
        <end position="2753"/>
    </location>
</feature>
<feature type="compositionally biased region" description="Polar residues" evidence="13">
    <location>
        <begin position="1632"/>
        <end position="1649"/>
    </location>
</feature>
<evidence type="ECO:0000313" key="17">
    <source>
        <dbReference type="Proteomes" id="UP000322234"/>
    </source>
</evidence>
<dbReference type="Pfam" id="PF00595">
    <property type="entry name" value="PDZ"/>
    <property type="match status" value="1"/>
</dbReference>
<dbReference type="SMART" id="SM00239">
    <property type="entry name" value="C2"/>
    <property type="match status" value="2"/>
</dbReference>
<feature type="compositionally biased region" description="Low complexity" evidence="13">
    <location>
        <begin position="4126"/>
        <end position="4145"/>
    </location>
</feature>
<feature type="compositionally biased region" description="Pro residues" evidence="13">
    <location>
        <begin position="357"/>
        <end position="473"/>
    </location>
</feature>
<feature type="coiled-coil region" evidence="12">
    <location>
        <begin position="3637"/>
        <end position="3674"/>
    </location>
</feature>
<dbReference type="GO" id="GO:1904071">
    <property type="term" value="P:presynaptic active zone assembly"/>
    <property type="evidence" value="ECO:0007669"/>
    <property type="project" value="TreeGrafter"/>
</dbReference>
<dbReference type="PROSITE" id="PS50106">
    <property type="entry name" value="PDZ"/>
    <property type="match status" value="1"/>
</dbReference>
<feature type="compositionally biased region" description="Low complexity" evidence="13">
    <location>
        <begin position="1317"/>
        <end position="1326"/>
    </location>
</feature>
<feature type="region of interest" description="Disordered" evidence="13">
    <location>
        <begin position="137"/>
        <end position="504"/>
    </location>
</feature>
<dbReference type="InterPro" id="IPR011011">
    <property type="entry name" value="Znf_FYVE_PHD"/>
</dbReference>
<proteinExistence type="predicted"/>
<evidence type="ECO:0000256" key="4">
    <source>
        <dbReference type="ARBA" id="ARBA00022833"/>
    </source>
</evidence>
<feature type="compositionally biased region" description="Basic and acidic residues" evidence="13">
    <location>
        <begin position="98"/>
        <end position="112"/>
    </location>
</feature>
<feature type="region of interest" description="Disordered" evidence="13">
    <location>
        <begin position="1346"/>
        <end position="1785"/>
    </location>
</feature>
<feature type="compositionally biased region" description="Basic and acidic residues" evidence="13">
    <location>
        <begin position="1302"/>
        <end position="1316"/>
    </location>
</feature>
<dbReference type="GO" id="GO:0005544">
    <property type="term" value="F:calcium-dependent phospholipid binding"/>
    <property type="evidence" value="ECO:0007669"/>
    <property type="project" value="UniProtKB-KW"/>
</dbReference>
<dbReference type="SUPFAM" id="SSF50156">
    <property type="entry name" value="PDZ domain-like"/>
    <property type="match status" value="1"/>
</dbReference>
<keyword evidence="12" id="KW-0175">Coiled coil</keyword>
<feature type="region of interest" description="Disordered" evidence="13">
    <location>
        <begin position="4431"/>
        <end position="4450"/>
    </location>
</feature>
<feature type="region of interest" description="Disordered" evidence="13">
    <location>
        <begin position="2376"/>
        <end position="2411"/>
    </location>
</feature>
<evidence type="ECO:0000256" key="5">
    <source>
        <dbReference type="ARBA" id="ARBA00022837"/>
    </source>
</evidence>
<feature type="domain" description="C2" evidence="14">
    <location>
        <begin position="4526"/>
        <end position="4655"/>
    </location>
</feature>
<evidence type="ECO:0000256" key="10">
    <source>
        <dbReference type="ARBA" id="ARBA00070121"/>
    </source>
</evidence>
<feature type="region of interest" description="Disordered" evidence="13">
    <location>
        <begin position="3281"/>
        <end position="3386"/>
    </location>
</feature>
<feature type="compositionally biased region" description="Acidic residues" evidence="13">
    <location>
        <begin position="1689"/>
        <end position="1702"/>
    </location>
</feature>
<reference evidence="16" key="1">
    <citation type="submission" date="2019-10" db="EMBL/GenBank/DDBJ databases">
        <title>The sequence and de novo assembly of the wild yak genome.</title>
        <authorList>
            <person name="Liu Y."/>
        </authorList>
    </citation>
    <scope>NUCLEOTIDE SEQUENCE [LARGE SCALE GENOMIC DNA]</scope>
    <source>
        <strain evidence="16">WY2019</strain>
    </source>
</reference>
<evidence type="ECO:0000256" key="8">
    <source>
        <dbReference type="ARBA" id="ARBA00023302"/>
    </source>
</evidence>
<dbReference type="PROSITE" id="PS50004">
    <property type="entry name" value="C2"/>
    <property type="match status" value="2"/>
</dbReference>
<feature type="compositionally biased region" description="Basic and acidic residues" evidence="13">
    <location>
        <begin position="1249"/>
        <end position="1266"/>
    </location>
</feature>
<evidence type="ECO:0000256" key="13">
    <source>
        <dbReference type="SAM" id="MobiDB-lite"/>
    </source>
</evidence>
<feature type="region of interest" description="Disordered" evidence="13">
    <location>
        <begin position="869"/>
        <end position="962"/>
    </location>
</feature>
<feature type="compositionally biased region" description="Low complexity" evidence="13">
    <location>
        <begin position="193"/>
        <end position="215"/>
    </location>
</feature>
<evidence type="ECO:0000256" key="9">
    <source>
        <dbReference type="ARBA" id="ARBA00034101"/>
    </source>
</evidence>
<feature type="region of interest" description="Disordered" evidence="13">
    <location>
        <begin position="4233"/>
        <end position="4253"/>
    </location>
</feature>
<keyword evidence="4" id="KW-0862">Zinc</keyword>
<dbReference type="Gene3D" id="2.60.40.150">
    <property type="entry name" value="C2 domain"/>
    <property type="match status" value="2"/>
</dbReference>
<feature type="compositionally biased region" description="Polar residues" evidence="13">
    <location>
        <begin position="4727"/>
        <end position="4739"/>
    </location>
</feature>
<feature type="compositionally biased region" description="Basic and acidic residues" evidence="13">
    <location>
        <begin position="4431"/>
        <end position="4447"/>
    </location>
</feature>
<feature type="compositionally biased region" description="Polar residues" evidence="13">
    <location>
        <begin position="1588"/>
        <end position="1605"/>
    </location>
</feature>
<dbReference type="InterPro" id="IPR035892">
    <property type="entry name" value="C2_domain_sf"/>
</dbReference>
<feature type="compositionally biased region" description="Basic and acidic residues" evidence="13">
    <location>
        <begin position="76"/>
        <end position="87"/>
    </location>
</feature>
<feature type="compositionally biased region" description="Low complexity" evidence="13">
    <location>
        <begin position="1267"/>
        <end position="1278"/>
    </location>
</feature>
<feature type="compositionally biased region" description="Pro residues" evidence="13">
    <location>
        <begin position="323"/>
        <end position="333"/>
    </location>
</feature>
<feature type="compositionally biased region" description="Low complexity" evidence="13">
    <location>
        <begin position="4709"/>
        <end position="4719"/>
    </location>
</feature>
<keyword evidence="7" id="KW-0966">Cell projection</keyword>
<dbReference type="FunFam" id="2.60.40.150:FF:000137">
    <property type="entry name" value="Piccolo presynaptic cytomatrix protein"/>
    <property type="match status" value="1"/>
</dbReference>
<feature type="compositionally biased region" description="Basic and acidic residues" evidence="13">
    <location>
        <begin position="608"/>
        <end position="626"/>
    </location>
</feature>
<feature type="compositionally biased region" description="Pro residues" evidence="13">
    <location>
        <begin position="579"/>
        <end position="589"/>
    </location>
</feature>
<dbReference type="InterPro" id="IPR001478">
    <property type="entry name" value="PDZ"/>
</dbReference>
<feature type="compositionally biased region" description="Pro residues" evidence="13">
    <location>
        <begin position="55"/>
        <end position="67"/>
    </location>
</feature>
<feature type="compositionally biased region" description="Acidic residues" evidence="13">
    <location>
        <begin position="1610"/>
        <end position="1620"/>
    </location>
</feature>
<feature type="compositionally biased region" description="Acidic residues" evidence="13">
    <location>
        <begin position="3348"/>
        <end position="3357"/>
    </location>
</feature>
<dbReference type="SUPFAM" id="SSF49562">
    <property type="entry name" value="C2 domain (Calcium/lipid-binding domain, CaLB)"/>
    <property type="match status" value="2"/>
</dbReference>
<feature type="compositionally biased region" description="Basic and acidic residues" evidence="13">
    <location>
        <begin position="1388"/>
        <end position="1426"/>
    </location>
</feature>
<feature type="compositionally biased region" description="Low complexity" evidence="13">
    <location>
        <begin position="4773"/>
        <end position="4797"/>
    </location>
</feature>
<dbReference type="CDD" id="cd15774">
    <property type="entry name" value="FYVE1_PCLO"/>
    <property type="match status" value="1"/>
</dbReference>
<dbReference type="PANTHER" id="PTHR14113:SF6">
    <property type="entry name" value="PROTEIN PICCOLO"/>
    <property type="match status" value="1"/>
</dbReference>
<evidence type="ECO:0000256" key="12">
    <source>
        <dbReference type="SAM" id="Coils"/>
    </source>
</evidence>
<feature type="compositionally biased region" description="Pro residues" evidence="13">
    <location>
        <begin position="890"/>
        <end position="912"/>
    </location>
</feature>
<dbReference type="GO" id="GO:0035418">
    <property type="term" value="P:protein localization to synapse"/>
    <property type="evidence" value="ECO:0007669"/>
    <property type="project" value="TreeGrafter"/>
</dbReference>
<evidence type="ECO:0000256" key="6">
    <source>
        <dbReference type="ARBA" id="ARBA00023018"/>
    </source>
</evidence>
<name>A0A6B0RAQ4_9CETA</name>